<evidence type="ECO:0000256" key="1">
    <source>
        <dbReference type="ARBA" id="ARBA00022679"/>
    </source>
</evidence>
<dbReference type="PANTHER" id="PTHR44068">
    <property type="entry name" value="ZGC:194242"/>
    <property type="match status" value="1"/>
</dbReference>
<dbReference type="OrthoDB" id="540004at2759"/>
<feature type="domain" description="Methyltransferase type 11" evidence="3">
    <location>
        <begin position="129"/>
        <end position="229"/>
    </location>
</feature>
<keyword evidence="5" id="KW-1185">Reference proteome</keyword>
<evidence type="ECO:0000259" key="3">
    <source>
        <dbReference type="Pfam" id="PF08241"/>
    </source>
</evidence>
<dbReference type="Pfam" id="PF08241">
    <property type="entry name" value="Methyltransf_11"/>
    <property type="match status" value="1"/>
</dbReference>
<dbReference type="InterPro" id="IPR050447">
    <property type="entry name" value="Erg6_SMT_methyltransf"/>
</dbReference>
<dbReference type="Proteomes" id="UP000649617">
    <property type="component" value="Unassembled WGS sequence"/>
</dbReference>
<feature type="chain" id="PRO_5032421221" evidence="2">
    <location>
        <begin position="19"/>
        <end position="369"/>
    </location>
</feature>
<dbReference type="AlphaFoldDB" id="A0A812X2H3"/>
<evidence type="ECO:0000313" key="4">
    <source>
        <dbReference type="EMBL" id="CAE7720438.1"/>
    </source>
</evidence>
<dbReference type="CDD" id="cd02440">
    <property type="entry name" value="AdoMet_MTases"/>
    <property type="match status" value="1"/>
</dbReference>
<dbReference type="PANTHER" id="PTHR44068:SF4">
    <property type="entry name" value="S-ADENOSYL-METHIONINE-STEROL-C-METHYLTRANSFERAS (AFU_ORTHOLOGUE AFUA_4G09190)"/>
    <property type="match status" value="1"/>
</dbReference>
<evidence type="ECO:0000256" key="2">
    <source>
        <dbReference type="SAM" id="SignalP"/>
    </source>
</evidence>
<dbReference type="GO" id="GO:0006696">
    <property type="term" value="P:ergosterol biosynthetic process"/>
    <property type="evidence" value="ECO:0007669"/>
    <property type="project" value="TreeGrafter"/>
</dbReference>
<dbReference type="SUPFAM" id="SSF53335">
    <property type="entry name" value="S-adenosyl-L-methionine-dependent methyltransferases"/>
    <property type="match status" value="1"/>
</dbReference>
<dbReference type="EMBL" id="CAJNIZ010045449">
    <property type="protein sequence ID" value="CAE7720438.1"/>
    <property type="molecule type" value="Genomic_DNA"/>
</dbReference>
<proteinExistence type="predicted"/>
<dbReference type="GO" id="GO:0003838">
    <property type="term" value="F:sterol 24-C-methyltransferase activity"/>
    <property type="evidence" value="ECO:0007669"/>
    <property type="project" value="TreeGrafter"/>
</dbReference>
<sequence length="369" mass="41645">MRWVLAATLPVIMTVAFGKWRGMNPRILWYRASTSLRAMTAIYTLPEQDVRDFLASYELFEQERVSGKNDFENTVNYYKVLNHLCAVGEVEKMYIPPVVDPNLNIFDNQLLWEEAMADSLDLTPGSRVLDLGCGRGRVAHHVASYSGARVTGINIDSTQIRMAQDYANITGLLGSQLSFVHGNFNDPLPFPDETFDALYQVQVLTYTVDPLKLFREMYRILKPGAKIAFLDWVQLPGFNSTDKLHLELLKKVKPLLGAVWTPKPSDFTVPLREAGFQVLSSQEASITGGQYQLIQKAQSFFETAGTLLRVLAKIRLIPRHFVTLWDRLTQDGEAFVEADKLGLFTTSWQIIAQKPGIATEDKLQIVQPN</sequence>
<keyword evidence="1" id="KW-0808">Transferase</keyword>
<evidence type="ECO:0000313" key="5">
    <source>
        <dbReference type="Proteomes" id="UP000649617"/>
    </source>
</evidence>
<protein>
    <submittedName>
        <fullName evidence="4">ERG6 protein</fullName>
    </submittedName>
</protein>
<dbReference type="Gene3D" id="3.40.50.150">
    <property type="entry name" value="Vaccinia Virus protein VP39"/>
    <property type="match status" value="1"/>
</dbReference>
<dbReference type="GO" id="GO:0005783">
    <property type="term" value="C:endoplasmic reticulum"/>
    <property type="evidence" value="ECO:0007669"/>
    <property type="project" value="TreeGrafter"/>
</dbReference>
<accession>A0A812X2H3</accession>
<gene>
    <name evidence="4" type="primary">ERG6</name>
    <name evidence="4" type="ORF">SPIL2461_LOCUS20524</name>
</gene>
<organism evidence="4 5">
    <name type="scientific">Symbiodinium pilosum</name>
    <name type="common">Dinoflagellate</name>
    <dbReference type="NCBI Taxonomy" id="2952"/>
    <lineage>
        <taxon>Eukaryota</taxon>
        <taxon>Sar</taxon>
        <taxon>Alveolata</taxon>
        <taxon>Dinophyceae</taxon>
        <taxon>Suessiales</taxon>
        <taxon>Symbiodiniaceae</taxon>
        <taxon>Symbiodinium</taxon>
    </lineage>
</organism>
<reference evidence="4" key="1">
    <citation type="submission" date="2021-02" db="EMBL/GenBank/DDBJ databases">
        <authorList>
            <person name="Dougan E. K."/>
            <person name="Rhodes N."/>
            <person name="Thang M."/>
            <person name="Chan C."/>
        </authorList>
    </citation>
    <scope>NUCLEOTIDE SEQUENCE</scope>
</reference>
<keyword evidence="2" id="KW-0732">Signal</keyword>
<feature type="signal peptide" evidence="2">
    <location>
        <begin position="1"/>
        <end position="18"/>
    </location>
</feature>
<dbReference type="InterPro" id="IPR029063">
    <property type="entry name" value="SAM-dependent_MTases_sf"/>
</dbReference>
<name>A0A812X2H3_SYMPI</name>
<comment type="caution">
    <text evidence="4">The sequence shown here is derived from an EMBL/GenBank/DDBJ whole genome shotgun (WGS) entry which is preliminary data.</text>
</comment>
<dbReference type="InterPro" id="IPR013216">
    <property type="entry name" value="Methyltransf_11"/>
</dbReference>